<proteinExistence type="predicted"/>
<dbReference type="Proteomes" id="UP000739565">
    <property type="component" value="Unassembled WGS sequence"/>
</dbReference>
<sequence length="68" mass="7353">MAESTTPNLESEEAQIMMLARMAGLDLALQAHRQDVLTAARVALNVQKSFSGPALNTTEPWPAMKVKA</sequence>
<dbReference type="RefSeq" id="WP_259661054.1">
    <property type="nucleotide sequence ID" value="NZ_JAHXRI010000007.1"/>
</dbReference>
<keyword evidence="2" id="KW-1185">Reference proteome</keyword>
<evidence type="ECO:0000313" key="2">
    <source>
        <dbReference type="Proteomes" id="UP000739565"/>
    </source>
</evidence>
<protein>
    <submittedName>
        <fullName evidence="1">Uncharacterized protein</fullName>
    </submittedName>
</protein>
<dbReference type="EMBL" id="JAHXRI010000007">
    <property type="protein sequence ID" value="MBZ1350636.1"/>
    <property type="molecule type" value="Genomic_DNA"/>
</dbReference>
<gene>
    <name evidence="1" type="ORF">KZZ10_08265</name>
</gene>
<evidence type="ECO:0000313" key="1">
    <source>
        <dbReference type="EMBL" id="MBZ1350636.1"/>
    </source>
</evidence>
<organism evidence="1 2">
    <name type="scientific">Zwartia hollandica</name>
    <dbReference type="NCBI Taxonomy" id="324606"/>
    <lineage>
        <taxon>Bacteria</taxon>
        <taxon>Pseudomonadati</taxon>
        <taxon>Pseudomonadota</taxon>
        <taxon>Betaproteobacteria</taxon>
        <taxon>Burkholderiales</taxon>
        <taxon>Alcaligenaceae</taxon>
        <taxon>Zwartia</taxon>
    </lineage>
</organism>
<comment type="caution">
    <text evidence="1">The sequence shown here is derived from an EMBL/GenBank/DDBJ whole genome shotgun (WGS) entry which is preliminary data.</text>
</comment>
<accession>A0A953N877</accession>
<dbReference type="AlphaFoldDB" id="A0A953N877"/>
<name>A0A953N877_9BURK</name>
<reference evidence="1" key="1">
    <citation type="submission" date="2021-07" db="EMBL/GenBank/DDBJ databases">
        <title>New genus and species of the family Alcaligenaceae.</title>
        <authorList>
            <person name="Hahn M.W."/>
        </authorList>
    </citation>
    <scope>NUCLEOTIDE SEQUENCE</scope>
    <source>
        <strain evidence="1">LF4-65</strain>
    </source>
</reference>